<comment type="caution">
    <text evidence="2">The sequence shown here is derived from an EMBL/GenBank/DDBJ whole genome shotgun (WGS) entry which is preliminary data.</text>
</comment>
<protein>
    <submittedName>
        <fullName evidence="2">Uncharacterized protein</fullName>
    </submittedName>
</protein>
<dbReference type="Proteomes" id="UP000653411">
    <property type="component" value="Unassembled WGS sequence"/>
</dbReference>
<dbReference type="AlphaFoldDB" id="A0A917XCD2"/>
<reference evidence="2" key="2">
    <citation type="submission" date="2020-09" db="EMBL/GenBank/DDBJ databases">
        <authorList>
            <person name="Sun Q."/>
            <person name="Zhou Y."/>
        </authorList>
    </citation>
    <scope>NUCLEOTIDE SEQUENCE</scope>
    <source>
        <strain evidence="2">CGMCC 4.7110</strain>
    </source>
</reference>
<reference evidence="2" key="1">
    <citation type="journal article" date="2014" name="Int. J. Syst. Evol. Microbiol.">
        <title>Complete genome sequence of Corynebacterium casei LMG S-19264T (=DSM 44701T), isolated from a smear-ripened cheese.</title>
        <authorList>
            <consortium name="US DOE Joint Genome Institute (JGI-PGF)"/>
            <person name="Walter F."/>
            <person name="Albersmeier A."/>
            <person name="Kalinowski J."/>
            <person name="Ruckert C."/>
        </authorList>
    </citation>
    <scope>NUCLEOTIDE SEQUENCE</scope>
    <source>
        <strain evidence="2">CGMCC 4.7110</strain>
    </source>
</reference>
<evidence type="ECO:0000313" key="3">
    <source>
        <dbReference type="Proteomes" id="UP000653411"/>
    </source>
</evidence>
<feature type="region of interest" description="Disordered" evidence="1">
    <location>
        <begin position="1"/>
        <end position="66"/>
    </location>
</feature>
<organism evidence="2 3">
    <name type="scientific">Streptomyces fuscichromogenes</name>
    <dbReference type="NCBI Taxonomy" id="1324013"/>
    <lineage>
        <taxon>Bacteria</taxon>
        <taxon>Bacillati</taxon>
        <taxon>Actinomycetota</taxon>
        <taxon>Actinomycetes</taxon>
        <taxon>Kitasatosporales</taxon>
        <taxon>Streptomycetaceae</taxon>
        <taxon>Streptomyces</taxon>
    </lineage>
</organism>
<evidence type="ECO:0000256" key="1">
    <source>
        <dbReference type="SAM" id="MobiDB-lite"/>
    </source>
</evidence>
<sequence>MSQSTEAKHAQPGAARWKGVGEEFPVLKHATREARPLINPTDRGPQTADHLTVVCPVPGDHKRHQR</sequence>
<accession>A0A917XCD2</accession>
<dbReference type="EMBL" id="BMML01000006">
    <property type="protein sequence ID" value="GGN08392.1"/>
    <property type="molecule type" value="Genomic_DNA"/>
</dbReference>
<evidence type="ECO:0000313" key="2">
    <source>
        <dbReference type="EMBL" id="GGN08392.1"/>
    </source>
</evidence>
<name>A0A917XCD2_9ACTN</name>
<proteinExistence type="predicted"/>
<gene>
    <name evidence="2" type="ORF">GCM10011578_033310</name>
</gene>
<keyword evidence="3" id="KW-1185">Reference proteome</keyword>